<sequence>MTCRLCTGCNGCSTYYFVYNDSTISYITASPLGVKQQDSCDVTRLLLMPDGNEHNLKVKNPNSAAGSSATAISASASGSSKKEIVNPKVIIHQRFDDKAHYCVEEVQESPSNGCPGLAIPQKGPCLYRCSLELPEFTVMSDVCKRKKDLMQSAAEKALEQWKL</sequence>
<protein>
    <submittedName>
        <fullName evidence="1">Uncharacterized protein</fullName>
    </submittedName>
</protein>
<accession>A0ACB9GVG2</accession>
<dbReference type="Proteomes" id="UP001056120">
    <property type="component" value="Linkage Group LG13"/>
</dbReference>
<organism evidence="1 2">
    <name type="scientific">Smallanthus sonchifolius</name>
    <dbReference type="NCBI Taxonomy" id="185202"/>
    <lineage>
        <taxon>Eukaryota</taxon>
        <taxon>Viridiplantae</taxon>
        <taxon>Streptophyta</taxon>
        <taxon>Embryophyta</taxon>
        <taxon>Tracheophyta</taxon>
        <taxon>Spermatophyta</taxon>
        <taxon>Magnoliopsida</taxon>
        <taxon>eudicotyledons</taxon>
        <taxon>Gunneridae</taxon>
        <taxon>Pentapetalae</taxon>
        <taxon>asterids</taxon>
        <taxon>campanulids</taxon>
        <taxon>Asterales</taxon>
        <taxon>Asteraceae</taxon>
        <taxon>Asteroideae</taxon>
        <taxon>Heliantheae alliance</taxon>
        <taxon>Millerieae</taxon>
        <taxon>Smallanthus</taxon>
    </lineage>
</organism>
<reference evidence="2" key="1">
    <citation type="journal article" date="2022" name="Mol. Ecol. Resour.">
        <title>The genomes of chicory, endive, great burdock and yacon provide insights into Asteraceae palaeo-polyploidization history and plant inulin production.</title>
        <authorList>
            <person name="Fan W."/>
            <person name="Wang S."/>
            <person name="Wang H."/>
            <person name="Wang A."/>
            <person name="Jiang F."/>
            <person name="Liu H."/>
            <person name="Zhao H."/>
            <person name="Xu D."/>
            <person name="Zhang Y."/>
        </authorList>
    </citation>
    <scope>NUCLEOTIDE SEQUENCE [LARGE SCALE GENOMIC DNA]</scope>
    <source>
        <strain evidence="2">cv. Yunnan</strain>
    </source>
</reference>
<proteinExistence type="predicted"/>
<evidence type="ECO:0000313" key="1">
    <source>
        <dbReference type="EMBL" id="KAI3786687.1"/>
    </source>
</evidence>
<dbReference type="EMBL" id="CM042030">
    <property type="protein sequence ID" value="KAI3786687.1"/>
    <property type="molecule type" value="Genomic_DNA"/>
</dbReference>
<gene>
    <name evidence="1" type="ORF">L1987_40571</name>
</gene>
<name>A0ACB9GVG2_9ASTR</name>
<reference evidence="1 2" key="2">
    <citation type="journal article" date="2022" name="Mol. Ecol. Resour.">
        <title>The genomes of chicory, endive, great burdock and yacon provide insights into Asteraceae paleo-polyploidization history and plant inulin production.</title>
        <authorList>
            <person name="Fan W."/>
            <person name="Wang S."/>
            <person name="Wang H."/>
            <person name="Wang A."/>
            <person name="Jiang F."/>
            <person name="Liu H."/>
            <person name="Zhao H."/>
            <person name="Xu D."/>
            <person name="Zhang Y."/>
        </authorList>
    </citation>
    <scope>NUCLEOTIDE SEQUENCE [LARGE SCALE GENOMIC DNA]</scope>
    <source>
        <strain evidence="2">cv. Yunnan</strain>
        <tissue evidence="1">Leaves</tissue>
    </source>
</reference>
<evidence type="ECO:0000313" key="2">
    <source>
        <dbReference type="Proteomes" id="UP001056120"/>
    </source>
</evidence>
<comment type="caution">
    <text evidence="1">The sequence shown here is derived from an EMBL/GenBank/DDBJ whole genome shotgun (WGS) entry which is preliminary data.</text>
</comment>
<keyword evidence="2" id="KW-1185">Reference proteome</keyword>